<dbReference type="Proteomes" id="UP000831113">
    <property type="component" value="Chromosome"/>
</dbReference>
<evidence type="ECO:0000313" key="2">
    <source>
        <dbReference type="EMBL" id="UOG73411.1"/>
    </source>
</evidence>
<dbReference type="EMBL" id="CP094669">
    <property type="protein sequence ID" value="UOG73411.1"/>
    <property type="molecule type" value="Genomic_DNA"/>
</dbReference>
<dbReference type="RefSeq" id="WP_243795816.1">
    <property type="nucleotide sequence ID" value="NZ_CP094669.1"/>
</dbReference>
<evidence type="ECO:0008006" key="4">
    <source>
        <dbReference type="Google" id="ProtNLM"/>
    </source>
</evidence>
<organism evidence="2 3">
    <name type="scientific">Hymenobacter tibetensis</name>
    <dbReference type="NCBI Taxonomy" id="497967"/>
    <lineage>
        <taxon>Bacteria</taxon>
        <taxon>Pseudomonadati</taxon>
        <taxon>Bacteroidota</taxon>
        <taxon>Cytophagia</taxon>
        <taxon>Cytophagales</taxon>
        <taxon>Hymenobacteraceae</taxon>
        <taxon>Hymenobacter</taxon>
    </lineage>
</organism>
<name>A0ABY4CTG6_9BACT</name>
<sequence>MNAKHYGAALLLLFPFGSRAQSDSIAVSPHRHLLTVHTLHIAAPFIPALGYEARVRPRWGGRVSLGGRSTSYRYNYPYADANGLIVTGTTKYRNTELLADASLNYYLQGRKPELMGWFIGAGIIAAFSRNQFTSDDLTYRSGTHRSLAARPIVRAGRHWALGQRWLLDTNVAVVVWSDPDRMVYLKEFIGIGAGYRF</sequence>
<keyword evidence="1" id="KW-0732">Signal</keyword>
<reference evidence="2 3" key="1">
    <citation type="submission" date="2022-03" db="EMBL/GenBank/DDBJ databases">
        <title>Hymenobactersp. isolated from the air.</title>
        <authorList>
            <person name="Won M."/>
            <person name="Kwon S.-W."/>
        </authorList>
    </citation>
    <scope>NUCLEOTIDE SEQUENCE [LARGE SCALE GENOMIC DNA]</scope>
    <source>
        <strain evidence="2 3">KACC 21982</strain>
    </source>
</reference>
<proteinExistence type="predicted"/>
<feature type="signal peptide" evidence="1">
    <location>
        <begin position="1"/>
        <end position="20"/>
    </location>
</feature>
<gene>
    <name evidence="2" type="ORF">MTX78_14895</name>
</gene>
<keyword evidence="3" id="KW-1185">Reference proteome</keyword>
<accession>A0ABY4CTG6</accession>
<evidence type="ECO:0000256" key="1">
    <source>
        <dbReference type="SAM" id="SignalP"/>
    </source>
</evidence>
<evidence type="ECO:0000313" key="3">
    <source>
        <dbReference type="Proteomes" id="UP000831113"/>
    </source>
</evidence>
<feature type="chain" id="PRO_5047429348" description="DUF3575 domain-containing protein" evidence="1">
    <location>
        <begin position="21"/>
        <end position="197"/>
    </location>
</feature>
<protein>
    <recommendedName>
        <fullName evidence="4">DUF3575 domain-containing protein</fullName>
    </recommendedName>
</protein>